<keyword evidence="1" id="KW-0812">Transmembrane</keyword>
<gene>
    <name evidence="2" type="ordered locus">Sbal_2186</name>
</gene>
<proteinExistence type="predicted"/>
<dbReference type="OrthoDB" id="6053542at2"/>
<protein>
    <submittedName>
        <fullName evidence="2">Uncharacterized protein</fullName>
    </submittedName>
</protein>
<name>A3D4L9_SHEB5</name>
<keyword evidence="1" id="KW-0472">Membrane</keyword>
<dbReference type="AlphaFoldDB" id="A3D4L9"/>
<evidence type="ECO:0000313" key="2">
    <source>
        <dbReference type="EMBL" id="ABN61682.1"/>
    </source>
</evidence>
<organism evidence="2 3">
    <name type="scientific">Shewanella baltica (strain OS155 / ATCC BAA-1091)</name>
    <dbReference type="NCBI Taxonomy" id="325240"/>
    <lineage>
        <taxon>Bacteria</taxon>
        <taxon>Pseudomonadati</taxon>
        <taxon>Pseudomonadota</taxon>
        <taxon>Gammaproteobacteria</taxon>
        <taxon>Alteromonadales</taxon>
        <taxon>Shewanellaceae</taxon>
        <taxon>Shewanella</taxon>
    </lineage>
</organism>
<keyword evidence="3" id="KW-1185">Reference proteome</keyword>
<feature type="transmembrane region" description="Helical" evidence="1">
    <location>
        <begin position="47"/>
        <end position="67"/>
    </location>
</feature>
<sequence length="79" mass="8658">MAQCTFFNADGFLVQSTQSVNDCTGHILVSPTEYNLMVQSVEITPTQISSVFGTVFGWVIFLGYLSYKVKIASKIVSKA</sequence>
<dbReference type="Proteomes" id="UP000001557">
    <property type="component" value="Chromosome"/>
</dbReference>
<dbReference type="KEGG" id="sbl:Sbal_2186"/>
<evidence type="ECO:0000313" key="3">
    <source>
        <dbReference type="Proteomes" id="UP000001557"/>
    </source>
</evidence>
<accession>A3D4L9</accession>
<dbReference type="EMBL" id="CP000563">
    <property type="protein sequence ID" value="ABN61682.1"/>
    <property type="molecule type" value="Genomic_DNA"/>
</dbReference>
<evidence type="ECO:0000256" key="1">
    <source>
        <dbReference type="SAM" id="Phobius"/>
    </source>
</evidence>
<reference evidence="2 3" key="1">
    <citation type="submission" date="2007-02" db="EMBL/GenBank/DDBJ databases">
        <title>Complete sequence of chromosome of Shewanella baltica OS155.</title>
        <authorList>
            <consortium name="US DOE Joint Genome Institute"/>
            <person name="Copeland A."/>
            <person name="Lucas S."/>
            <person name="Lapidus A."/>
            <person name="Barry K."/>
            <person name="Detter J.C."/>
            <person name="Glavina del Rio T."/>
            <person name="Hammon N."/>
            <person name="Israni S."/>
            <person name="Dalin E."/>
            <person name="Tice H."/>
            <person name="Pitluck S."/>
            <person name="Sims D.R."/>
            <person name="Brettin T."/>
            <person name="Bruce D."/>
            <person name="Han C."/>
            <person name="Tapia R."/>
            <person name="Brainard J."/>
            <person name="Schmutz J."/>
            <person name="Larimer F."/>
            <person name="Land M."/>
            <person name="Hauser L."/>
            <person name="Kyrpides N."/>
            <person name="Mikhailova N."/>
            <person name="Brettar I."/>
            <person name="Klappenbach J."/>
            <person name="Konstantinidis K."/>
            <person name="Rodrigues J."/>
            <person name="Tiedje J."/>
            <person name="Richardson P."/>
        </authorList>
    </citation>
    <scope>NUCLEOTIDE SEQUENCE [LARGE SCALE GENOMIC DNA]</scope>
    <source>
        <strain evidence="3">OS155 / ATCC BAA-1091</strain>
    </source>
</reference>
<keyword evidence="1" id="KW-1133">Transmembrane helix</keyword>
<dbReference type="HOGENOM" id="CLU_2604098_0_0_6"/>
<dbReference type="STRING" id="325240.Sbal_2186"/>